<dbReference type="AlphaFoldDB" id="A0A5B0QUI3"/>
<feature type="region of interest" description="Disordered" evidence="1">
    <location>
        <begin position="1"/>
        <end position="122"/>
    </location>
</feature>
<feature type="compositionally biased region" description="Polar residues" evidence="1">
    <location>
        <begin position="89"/>
        <end position="115"/>
    </location>
</feature>
<protein>
    <submittedName>
        <fullName evidence="2">Uncharacterized protein</fullName>
    </submittedName>
</protein>
<feature type="compositionally biased region" description="Basic residues" evidence="1">
    <location>
        <begin position="52"/>
        <end position="66"/>
    </location>
</feature>
<organism evidence="2 3">
    <name type="scientific">Puccinia graminis f. sp. tritici</name>
    <dbReference type="NCBI Taxonomy" id="56615"/>
    <lineage>
        <taxon>Eukaryota</taxon>
        <taxon>Fungi</taxon>
        <taxon>Dikarya</taxon>
        <taxon>Basidiomycota</taxon>
        <taxon>Pucciniomycotina</taxon>
        <taxon>Pucciniomycetes</taxon>
        <taxon>Pucciniales</taxon>
        <taxon>Pucciniaceae</taxon>
        <taxon>Puccinia</taxon>
    </lineage>
</organism>
<proteinExistence type="predicted"/>
<feature type="compositionally biased region" description="Polar residues" evidence="1">
    <location>
        <begin position="1"/>
        <end position="28"/>
    </location>
</feature>
<dbReference type="Proteomes" id="UP000325313">
    <property type="component" value="Unassembled WGS sequence"/>
</dbReference>
<evidence type="ECO:0000313" key="3">
    <source>
        <dbReference type="Proteomes" id="UP000325313"/>
    </source>
</evidence>
<dbReference type="EMBL" id="VDEP01000270">
    <property type="protein sequence ID" value="KAA1116941.1"/>
    <property type="molecule type" value="Genomic_DNA"/>
</dbReference>
<reference evidence="2 3" key="1">
    <citation type="submission" date="2019-05" db="EMBL/GenBank/DDBJ databases">
        <title>Emergence of the Ug99 lineage of the wheat stem rust pathogen through somatic hybridization.</title>
        <authorList>
            <person name="Li F."/>
            <person name="Upadhyaya N.M."/>
            <person name="Sperschneider J."/>
            <person name="Matny O."/>
            <person name="Nguyen-Phuc H."/>
            <person name="Mago R."/>
            <person name="Raley C."/>
            <person name="Miller M.E."/>
            <person name="Silverstein K.A.T."/>
            <person name="Henningsen E."/>
            <person name="Hirsch C.D."/>
            <person name="Visser B."/>
            <person name="Pretorius Z.A."/>
            <person name="Steffenson B.J."/>
            <person name="Schwessinger B."/>
            <person name="Dodds P.N."/>
            <person name="Figueroa M."/>
        </authorList>
    </citation>
    <scope>NUCLEOTIDE SEQUENCE [LARGE SCALE GENOMIC DNA]</scope>
    <source>
        <strain evidence="2 3">Ug99</strain>
    </source>
</reference>
<name>A0A5B0QUI3_PUCGR</name>
<gene>
    <name evidence="2" type="ORF">PGTUg99_031563</name>
</gene>
<accession>A0A5B0QUI3</accession>
<evidence type="ECO:0000313" key="2">
    <source>
        <dbReference type="EMBL" id="KAA1116941.1"/>
    </source>
</evidence>
<evidence type="ECO:0000256" key="1">
    <source>
        <dbReference type="SAM" id="MobiDB-lite"/>
    </source>
</evidence>
<comment type="caution">
    <text evidence="2">The sequence shown here is derived from an EMBL/GenBank/DDBJ whole genome shotgun (WGS) entry which is preliminary data.</text>
</comment>
<sequence length="122" mass="13813">MQSVTKTTAATTLPASHQDQPLRSQLQLLVTKHTRKNPAASPTNSHPDRQKKTASRPKTPRHHLRIRVQAEQTFDPSRTKQELKLRPYKQSQSLRTNEITTHAQNTRTDTQTISTAAAKPRC</sequence>